<feature type="region of interest" description="Disordered" evidence="1">
    <location>
        <begin position="66"/>
        <end position="105"/>
    </location>
</feature>
<organism evidence="3 4">
    <name type="scientific">Actinomadura fibrosa</name>
    <dbReference type="NCBI Taxonomy" id="111802"/>
    <lineage>
        <taxon>Bacteria</taxon>
        <taxon>Bacillati</taxon>
        <taxon>Actinomycetota</taxon>
        <taxon>Actinomycetes</taxon>
        <taxon>Streptosporangiales</taxon>
        <taxon>Thermomonosporaceae</taxon>
        <taxon>Actinomadura</taxon>
    </lineage>
</organism>
<evidence type="ECO:0000256" key="1">
    <source>
        <dbReference type="SAM" id="MobiDB-lite"/>
    </source>
</evidence>
<protein>
    <recommendedName>
        <fullName evidence="5">DUF320 domain-containing protein</fullName>
    </recommendedName>
</protein>
<sequence length="105" mass="10525">MMKRLAAAGFLSLAIGGAALSATPAMAGEDPTTSQIVGVQTCRSVDIAAVIGVAIHNILGVDHEQGDCANGSTTDSGNGHANGNGSGNGWSHDHHGGGKFDKYNH</sequence>
<keyword evidence="2" id="KW-0732">Signal</keyword>
<feature type="signal peptide" evidence="2">
    <location>
        <begin position="1"/>
        <end position="27"/>
    </location>
</feature>
<proteinExistence type="predicted"/>
<evidence type="ECO:0000313" key="4">
    <source>
        <dbReference type="Proteomes" id="UP001597063"/>
    </source>
</evidence>
<accession>A0ABW2XG49</accession>
<evidence type="ECO:0008006" key="5">
    <source>
        <dbReference type="Google" id="ProtNLM"/>
    </source>
</evidence>
<feature type="chain" id="PRO_5046203939" description="DUF320 domain-containing protein" evidence="2">
    <location>
        <begin position="28"/>
        <end position="105"/>
    </location>
</feature>
<name>A0ABW2XG49_9ACTN</name>
<gene>
    <name evidence="3" type="ORF">ACFQZM_07135</name>
</gene>
<evidence type="ECO:0000313" key="3">
    <source>
        <dbReference type="EMBL" id="MFD0684263.1"/>
    </source>
</evidence>
<dbReference type="RefSeq" id="WP_131763072.1">
    <property type="nucleotide sequence ID" value="NZ_CAACUY010000289.1"/>
</dbReference>
<comment type="caution">
    <text evidence="3">The sequence shown here is derived from an EMBL/GenBank/DDBJ whole genome shotgun (WGS) entry which is preliminary data.</text>
</comment>
<dbReference type="Proteomes" id="UP001597063">
    <property type="component" value="Unassembled WGS sequence"/>
</dbReference>
<feature type="compositionally biased region" description="Basic and acidic residues" evidence="1">
    <location>
        <begin position="91"/>
        <end position="105"/>
    </location>
</feature>
<evidence type="ECO:0000256" key="2">
    <source>
        <dbReference type="SAM" id="SignalP"/>
    </source>
</evidence>
<dbReference type="EMBL" id="JBHTGP010000003">
    <property type="protein sequence ID" value="MFD0684263.1"/>
    <property type="molecule type" value="Genomic_DNA"/>
</dbReference>
<reference evidence="4" key="1">
    <citation type="journal article" date="2019" name="Int. J. Syst. Evol. Microbiol.">
        <title>The Global Catalogue of Microorganisms (GCM) 10K type strain sequencing project: providing services to taxonomists for standard genome sequencing and annotation.</title>
        <authorList>
            <consortium name="The Broad Institute Genomics Platform"/>
            <consortium name="The Broad Institute Genome Sequencing Center for Infectious Disease"/>
            <person name="Wu L."/>
            <person name="Ma J."/>
        </authorList>
    </citation>
    <scope>NUCLEOTIDE SEQUENCE [LARGE SCALE GENOMIC DNA]</scope>
    <source>
        <strain evidence="4">JCM 9371</strain>
    </source>
</reference>
<keyword evidence="4" id="KW-1185">Reference proteome</keyword>